<proteinExistence type="predicted"/>
<dbReference type="RefSeq" id="WP_069901384.1">
    <property type="nucleotide sequence ID" value="NZ_FMZQ01000007.1"/>
</dbReference>
<sequence length="211" mass="22477">MLTIQAHSSATYAPRTYVNAHAADLTVALAVDFTTAGERLTHKAAGDRYLGLPLGGDPILAARKLYAELRRRNASTLNIAGNGIYTLSRAGWSQEHVNQWVYAVLATVAPHWPLSLVRSGGQTGVDIAGVAAAHALGLEALALLPGGFLQRFEDKVDCPHSADEIRAQIERYAHLLVQGKQQQPPCSRLPADVGFAGAPPAPARPPGRRPI</sequence>
<name>A0A1G6PYI4_9GAMM</name>
<dbReference type="Proteomes" id="UP000199467">
    <property type="component" value="Unassembled WGS sequence"/>
</dbReference>
<protein>
    <submittedName>
        <fullName evidence="1">Uncharacterized protein</fullName>
    </submittedName>
</protein>
<evidence type="ECO:0000313" key="1">
    <source>
        <dbReference type="EMBL" id="SDC85272.1"/>
    </source>
</evidence>
<reference evidence="2" key="1">
    <citation type="submission" date="2016-10" db="EMBL/GenBank/DDBJ databases">
        <authorList>
            <person name="Varghese N."/>
            <person name="Submissions S."/>
        </authorList>
    </citation>
    <scope>NUCLEOTIDE SEQUENCE [LARGE SCALE GENOMIC DNA]</scope>
    <source>
        <strain evidence="2">DSM 26382</strain>
    </source>
</reference>
<dbReference type="AlphaFoldDB" id="A0A1G6PYI4"/>
<organism evidence="1 2">
    <name type="scientific">Ectopseudomonas chengduensis</name>
    <dbReference type="NCBI Taxonomy" id="489632"/>
    <lineage>
        <taxon>Bacteria</taxon>
        <taxon>Pseudomonadati</taxon>
        <taxon>Pseudomonadota</taxon>
        <taxon>Gammaproteobacteria</taxon>
        <taxon>Pseudomonadales</taxon>
        <taxon>Pseudomonadaceae</taxon>
        <taxon>Ectopseudomonas</taxon>
    </lineage>
</organism>
<dbReference type="EMBL" id="FMZQ01000007">
    <property type="protein sequence ID" value="SDC85272.1"/>
    <property type="molecule type" value="Genomic_DNA"/>
</dbReference>
<evidence type="ECO:0000313" key="2">
    <source>
        <dbReference type="Proteomes" id="UP000199467"/>
    </source>
</evidence>
<dbReference type="Gene3D" id="3.40.50.450">
    <property type="match status" value="2"/>
</dbReference>
<keyword evidence="2" id="KW-1185">Reference proteome</keyword>
<accession>A0A1G6PYI4</accession>
<gene>
    <name evidence="1" type="ORF">SAMN05216576_107165</name>
</gene>